<organism evidence="3 4">
    <name type="scientific">Clupea harengus</name>
    <name type="common">Atlantic herring</name>
    <dbReference type="NCBI Taxonomy" id="7950"/>
    <lineage>
        <taxon>Eukaryota</taxon>
        <taxon>Metazoa</taxon>
        <taxon>Chordata</taxon>
        <taxon>Craniata</taxon>
        <taxon>Vertebrata</taxon>
        <taxon>Euteleostomi</taxon>
        <taxon>Actinopterygii</taxon>
        <taxon>Neopterygii</taxon>
        <taxon>Teleostei</taxon>
        <taxon>Clupei</taxon>
        <taxon>Clupeiformes</taxon>
        <taxon>Clupeoidei</taxon>
        <taxon>Clupeidae</taxon>
        <taxon>Clupea</taxon>
    </lineage>
</organism>
<dbReference type="PANTHER" id="PTHR37984">
    <property type="entry name" value="PROTEIN CBG26694"/>
    <property type="match status" value="1"/>
</dbReference>
<evidence type="ECO:0000256" key="1">
    <source>
        <dbReference type="SAM" id="MobiDB-lite"/>
    </source>
</evidence>
<accession>A0A8M1KK53</accession>
<feature type="compositionally biased region" description="Acidic residues" evidence="1">
    <location>
        <begin position="309"/>
        <end position="322"/>
    </location>
</feature>
<dbReference type="AlphaFoldDB" id="A0A8M1KK53"/>
<proteinExistence type="predicted"/>
<name>A0A8M1KK53_CLUHA</name>
<feature type="region of interest" description="Disordered" evidence="1">
    <location>
        <begin position="284"/>
        <end position="463"/>
    </location>
</feature>
<dbReference type="GeneID" id="122131542"/>
<dbReference type="PANTHER" id="PTHR37984:SF15">
    <property type="entry name" value="INTEGRASE CATALYTIC DOMAIN-CONTAINING PROTEIN"/>
    <property type="match status" value="1"/>
</dbReference>
<feature type="compositionally biased region" description="Basic and acidic residues" evidence="1">
    <location>
        <begin position="414"/>
        <end position="457"/>
    </location>
</feature>
<evidence type="ECO:0000313" key="4">
    <source>
        <dbReference type="RefSeq" id="XP_042562159.1"/>
    </source>
</evidence>
<sequence length="502" mass="57400">MELVCMDYLSIEPDSRNIKDVLVITDHFTRYAVAIPTRDQKARTVAKSLWEHFLVHYGFPERLHSDQGRDFESHVIHELCAVAGIRKVRTSPYHPRGNPVERFNRTLLDMLGTLKDKDKSHWCDFVKPLAHAYNCTRNEATGFSPYELMFGRHPRLPVDIAFNLPVREAKSQSHSQYAQSLKSRLQESFKTATANAQKLADRNKQRFDRRVRESKLEVGDQVLVRNLRLRNKHKLADKWESVAYRVLEKMGNLPVYKVQSVNGDSPTRTLHRDLLLPCGYLFEENDEPAEPKPIRRPRTRANPSRDPDEGLDEDSDDDDDESFGPPSFTEKRFTRTYDITRVAPAAQPVDSQSSPVKLQEPCPMTEPPAEETTDVPWENSSEGRNSALMPAEDVPEVDPLVEGNAEEQSTTDPSGERHEVAEMLAEENDKHTENHTETSETDRQAAEESMRRSERVRRPPGRFHYPKLGKPLISFAQTILESFNSVLNSINDSDNSPVIIHI</sequence>
<reference evidence="4" key="1">
    <citation type="submission" date="2025-08" db="UniProtKB">
        <authorList>
            <consortium name="RefSeq"/>
        </authorList>
    </citation>
    <scope>IDENTIFICATION</scope>
</reference>
<protein>
    <submittedName>
        <fullName evidence="4">Uncharacterized protein LOC122131542</fullName>
    </submittedName>
</protein>
<dbReference type="Proteomes" id="UP000515152">
    <property type="component" value="Unplaced"/>
</dbReference>
<dbReference type="FunFam" id="3.30.420.10:FF:000032">
    <property type="entry name" value="Retrovirus-related Pol polyprotein from transposon 297-like Protein"/>
    <property type="match status" value="1"/>
</dbReference>
<dbReference type="KEGG" id="char:122131542"/>
<dbReference type="PROSITE" id="PS50994">
    <property type="entry name" value="INTEGRASE"/>
    <property type="match status" value="1"/>
</dbReference>
<dbReference type="InterPro" id="IPR050951">
    <property type="entry name" value="Retrovirus_Pol_polyprotein"/>
</dbReference>
<evidence type="ECO:0000259" key="2">
    <source>
        <dbReference type="PROSITE" id="PS50994"/>
    </source>
</evidence>
<evidence type="ECO:0000313" key="3">
    <source>
        <dbReference type="Proteomes" id="UP000515152"/>
    </source>
</evidence>
<dbReference type="RefSeq" id="XP_042562159.1">
    <property type="nucleotide sequence ID" value="XM_042706225.1"/>
</dbReference>
<dbReference type="Pfam" id="PF00665">
    <property type="entry name" value="rve"/>
    <property type="match status" value="1"/>
</dbReference>
<dbReference type="InterPro" id="IPR001584">
    <property type="entry name" value="Integrase_cat-core"/>
</dbReference>
<dbReference type="GO" id="GO:0015074">
    <property type="term" value="P:DNA integration"/>
    <property type="evidence" value="ECO:0007669"/>
    <property type="project" value="InterPro"/>
</dbReference>
<feature type="domain" description="Integrase catalytic" evidence="2">
    <location>
        <begin position="1"/>
        <end position="153"/>
    </location>
</feature>
<keyword evidence="3" id="KW-1185">Reference proteome</keyword>
<gene>
    <name evidence="4" type="primary">LOC122131542</name>
</gene>
<dbReference type="OrthoDB" id="441285at2759"/>